<name>A0ABV3PD67_9ACTN</name>
<keyword evidence="3" id="KW-0548">Nucleotidyltransferase</keyword>
<dbReference type="PANTHER" id="PTHR45138:SF24">
    <property type="entry name" value="DIGUANYLATE CYCLASE DGCC-RELATED"/>
    <property type="match status" value="1"/>
</dbReference>
<organism evidence="3 4">
    <name type="scientific">Kineococcus endophyticus</name>
    <dbReference type="NCBI Taxonomy" id="1181883"/>
    <lineage>
        <taxon>Bacteria</taxon>
        <taxon>Bacillati</taxon>
        <taxon>Actinomycetota</taxon>
        <taxon>Actinomycetes</taxon>
        <taxon>Kineosporiales</taxon>
        <taxon>Kineosporiaceae</taxon>
        <taxon>Kineococcus</taxon>
    </lineage>
</organism>
<reference evidence="3 4" key="1">
    <citation type="submission" date="2024-07" db="EMBL/GenBank/DDBJ databases">
        <authorList>
            <person name="Thanompreechachai J."/>
            <person name="Duangmal K."/>
        </authorList>
    </citation>
    <scope>NUCLEOTIDE SEQUENCE [LARGE SCALE GENOMIC DNA]</scope>
    <source>
        <strain evidence="3 4">KCTC 19886</strain>
    </source>
</reference>
<comment type="caution">
    <text evidence="3">The sequence shown here is derived from an EMBL/GenBank/DDBJ whole genome shotgun (WGS) entry which is preliminary data.</text>
</comment>
<feature type="transmembrane region" description="Helical" evidence="1">
    <location>
        <begin position="29"/>
        <end position="48"/>
    </location>
</feature>
<dbReference type="NCBIfam" id="TIGR00254">
    <property type="entry name" value="GGDEF"/>
    <property type="match status" value="1"/>
</dbReference>
<dbReference type="RefSeq" id="WP_367640993.1">
    <property type="nucleotide sequence ID" value="NZ_JBFNQN010000020.1"/>
</dbReference>
<dbReference type="EC" id="2.7.7.65" evidence="3"/>
<feature type="transmembrane region" description="Helical" evidence="1">
    <location>
        <begin position="128"/>
        <end position="146"/>
    </location>
</feature>
<dbReference type="InterPro" id="IPR050469">
    <property type="entry name" value="Diguanylate_Cyclase"/>
</dbReference>
<dbReference type="PROSITE" id="PS50887">
    <property type="entry name" value="GGDEF"/>
    <property type="match status" value="1"/>
</dbReference>
<gene>
    <name evidence="3" type="ORF">AB1207_22850</name>
</gene>
<keyword evidence="1" id="KW-1133">Transmembrane helix</keyword>
<dbReference type="Gene3D" id="3.30.70.270">
    <property type="match status" value="1"/>
</dbReference>
<evidence type="ECO:0000313" key="3">
    <source>
        <dbReference type="EMBL" id="MEW9267589.1"/>
    </source>
</evidence>
<keyword evidence="4" id="KW-1185">Reference proteome</keyword>
<dbReference type="InterPro" id="IPR029787">
    <property type="entry name" value="Nucleotide_cyclase"/>
</dbReference>
<evidence type="ECO:0000259" key="2">
    <source>
        <dbReference type="PROSITE" id="PS50887"/>
    </source>
</evidence>
<dbReference type="SUPFAM" id="SSF55073">
    <property type="entry name" value="Nucleotide cyclase"/>
    <property type="match status" value="1"/>
</dbReference>
<dbReference type="CDD" id="cd01949">
    <property type="entry name" value="GGDEF"/>
    <property type="match status" value="1"/>
</dbReference>
<protein>
    <submittedName>
        <fullName evidence="3">GGDEF domain-containing protein</fullName>
        <ecNumber evidence="3">2.7.7.65</ecNumber>
    </submittedName>
</protein>
<accession>A0ABV3PD67</accession>
<dbReference type="SMART" id="SM00267">
    <property type="entry name" value="GGDEF"/>
    <property type="match status" value="1"/>
</dbReference>
<feature type="domain" description="GGDEF" evidence="2">
    <location>
        <begin position="215"/>
        <end position="349"/>
    </location>
</feature>
<keyword evidence="3" id="KW-0808">Transferase</keyword>
<feature type="transmembrane region" description="Helical" evidence="1">
    <location>
        <begin position="79"/>
        <end position="97"/>
    </location>
</feature>
<dbReference type="InterPro" id="IPR043128">
    <property type="entry name" value="Rev_trsase/Diguanyl_cyclase"/>
</dbReference>
<keyword evidence="1" id="KW-0812">Transmembrane</keyword>
<dbReference type="GO" id="GO:0052621">
    <property type="term" value="F:diguanylate cyclase activity"/>
    <property type="evidence" value="ECO:0007669"/>
    <property type="project" value="UniProtKB-EC"/>
</dbReference>
<evidence type="ECO:0000256" key="1">
    <source>
        <dbReference type="SAM" id="Phobius"/>
    </source>
</evidence>
<evidence type="ECO:0000313" key="4">
    <source>
        <dbReference type="Proteomes" id="UP001555826"/>
    </source>
</evidence>
<dbReference type="Pfam" id="PF00990">
    <property type="entry name" value="GGDEF"/>
    <property type="match status" value="1"/>
</dbReference>
<feature type="transmembrane region" description="Helical" evidence="1">
    <location>
        <begin position="152"/>
        <end position="170"/>
    </location>
</feature>
<feature type="transmembrane region" description="Helical" evidence="1">
    <location>
        <begin position="54"/>
        <end position="72"/>
    </location>
</feature>
<dbReference type="EMBL" id="JBFNQN010000020">
    <property type="protein sequence ID" value="MEW9267589.1"/>
    <property type="molecule type" value="Genomic_DNA"/>
</dbReference>
<dbReference type="PANTHER" id="PTHR45138">
    <property type="entry name" value="REGULATORY COMPONENTS OF SENSORY TRANSDUCTION SYSTEM"/>
    <property type="match status" value="1"/>
</dbReference>
<dbReference type="Proteomes" id="UP001555826">
    <property type="component" value="Unassembled WGS sequence"/>
</dbReference>
<proteinExistence type="predicted"/>
<sequence length="351" mass="36326">MRSLHRLVAAPGALVRSLSPRDARAAQRWACASIVSAMLTSFVVQWLTSPDGTNVAAVGSTALVLGVAALLLRLPPRVVAPWVVFVPLLGIVLIVKLDLPSGDAGVTGQVFFTVPVVWAATHLRWGGIALVTAATVAGEAVVVFSLLPLEQAVVDCALVSGLVAVLAGVLGRAASTRQRLVEELAEQAGVDALTGLATRRVLDDTTARLRAEPGVRASLVLLDLDRFKAINDTHGHLGGDAALVHVAGVLRRCCRPGDVVARMGGDELAVLLVDTTPAAAAELADRFVDAVRRSPLHLPDGTVVPLSLSAGTAPLTTSGDPHADPYARADEALYAAKRAGRDRAVAAVLSA</sequence>
<dbReference type="InterPro" id="IPR000160">
    <property type="entry name" value="GGDEF_dom"/>
</dbReference>
<keyword evidence="1" id="KW-0472">Membrane</keyword>